<dbReference type="AlphaFoldDB" id="A0A9D3WD11"/>
<proteinExistence type="predicted"/>
<dbReference type="EMBL" id="JAIQCV010000002">
    <property type="protein sequence ID" value="KAH1121438.1"/>
    <property type="molecule type" value="Genomic_DNA"/>
</dbReference>
<keyword evidence="2" id="KW-1185">Reference proteome</keyword>
<organism evidence="1 2">
    <name type="scientific">Gossypium stocksii</name>
    <dbReference type="NCBI Taxonomy" id="47602"/>
    <lineage>
        <taxon>Eukaryota</taxon>
        <taxon>Viridiplantae</taxon>
        <taxon>Streptophyta</taxon>
        <taxon>Embryophyta</taxon>
        <taxon>Tracheophyta</taxon>
        <taxon>Spermatophyta</taxon>
        <taxon>Magnoliopsida</taxon>
        <taxon>eudicotyledons</taxon>
        <taxon>Gunneridae</taxon>
        <taxon>Pentapetalae</taxon>
        <taxon>rosids</taxon>
        <taxon>malvids</taxon>
        <taxon>Malvales</taxon>
        <taxon>Malvaceae</taxon>
        <taxon>Malvoideae</taxon>
        <taxon>Gossypium</taxon>
    </lineage>
</organism>
<evidence type="ECO:0000313" key="1">
    <source>
        <dbReference type="EMBL" id="KAH1121438.1"/>
    </source>
</evidence>
<reference evidence="1 2" key="1">
    <citation type="journal article" date="2021" name="Plant Biotechnol. J.">
        <title>Multi-omics assisted identification of the key and species-specific regulatory components of drought-tolerant mechanisms in Gossypium stocksii.</title>
        <authorList>
            <person name="Yu D."/>
            <person name="Ke L."/>
            <person name="Zhang D."/>
            <person name="Wu Y."/>
            <person name="Sun Y."/>
            <person name="Mei J."/>
            <person name="Sun J."/>
            <person name="Sun Y."/>
        </authorList>
    </citation>
    <scope>NUCLEOTIDE SEQUENCE [LARGE SCALE GENOMIC DNA]</scope>
    <source>
        <strain evidence="2">cv. E1</strain>
        <tissue evidence="1">Leaf</tissue>
    </source>
</reference>
<dbReference type="OrthoDB" id="10484331at2759"/>
<name>A0A9D3WD11_9ROSI</name>
<gene>
    <name evidence="1" type="ORF">J1N35_004598</name>
</gene>
<comment type="caution">
    <text evidence="1">The sequence shown here is derived from an EMBL/GenBank/DDBJ whole genome shotgun (WGS) entry which is preliminary data.</text>
</comment>
<sequence>MDLRAALRDMCKKRRTDMGDVNVVTSSEEKADSGRLESCCKRRANHAGLSVVMATTTTSPLASSHFTTHESSLIVIVPPTKDDGELVPSHRNLSIRELQNMIEKWKASVSKVVKRKMCDEELVEKLEVVQVKNDELSGEVMLERERSKALDTELRRTIEEYKATVMVGPFNARQVEFDTLYKVDMDKPCFDVHSHLGVGWDEFASKWKNSKDFYLDEGLSELIIIPADVHPSGRTQKIFTLMRVFLS</sequence>
<protein>
    <submittedName>
        <fullName evidence="1">Uncharacterized protein</fullName>
    </submittedName>
</protein>
<evidence type="ECO:0000313" key="2">
    <source>
        <dbReference type="Proteomes" id="UP000828251"/>
    </source>
</evidence>
<dbReference type="Proteomes" id="UP000828251">
    <property type="component" value="Unassembled WGS sequence"/>
</dbReference>
<accession>A0A9D3WD11</accession>